<dbReference type="Proteomes" id="UP000568839">
    <property type="component" value="Unassembled WGS sequence"/>
</dbReference>
<evidence type="ECO:0000256" key="3">
    <source>
        <dbReference type="ARBA" id="ARBA00023118"/>
    </source>
</evidence>
<evidence type="ECO:0000256" key="5">
    <source>
        <dbReference type="PIRSR" id="PIRSR005054-1"/>
    </source>
</evidence>
<dbReference type="RefSeq" id="WP_184405019.1">
    <property type="nucleotide sequence ID" value="NZ_JACHHJ010000004.1"/>
</dbReference>
<dbReference type="Gene3D" id="3.30.70.1890">
    <property type="match status" value="1"/>
</dbReference>
<keyword evidence="9" id="KW-1185">Reference proteome</keyword>
<evidence type="ECO:0000256" key="4">
    <source>
        <dbReference type="PIRNR" id="PIRNR005054"/>
    </source>
</evidence>
<evidence type="ECO:0000256" key="2">
    <source>
        <dbReference type="ARBA" id="ARBA00022884"/>
    </source>
</evidence>
<dbReference type="GO" id="GO:0051607">
    <property type="term" value="P:defense response to virus"/>
    <property type="evidence" value="ECO:0007669"/>
    <property type="project" value="UniProtKB-KW"/>
</dbReference>
<reference evidence="8 9" key="1">
    <citation type="submission" date="2020-08" db="EMBL/GenBank/DDBJ databases">
        <title>Genomic Encyclopedia of Type Strains, Phase IV (KMG-IV): sequencing the most valuable type-strain genomes for metagenomic binning, comparative biology and taxonomic classification.</title>
        <authorList>
            <person name="Goeker M."/>
        </authorList>
    </citation>
    <scope>NUCLEOTIDE SEQUENCE [LARGE SCALE GENOMIC DNA]</scope>
    <source>
        <strain evidence="8 9">DSM 21769</strain>
    </source>
</reference>
<dbReference type="Gene3D" id="3.30.70.1900">
    <property type="match status" value="1"/>
</dbReference>
<dbReference type="AlphaFoldDB" id="A0A841PWS3"/>
<comment type="caution">
    <text evidence="8">The sequence shown here is derived from an EMBL/GenBank/DDBJ whole genome shotgun (WGS) entry which is preliminary data.</text>
</comment>
<evidence type="ECO:0000313" key="9">
    <source>
        <dbReference type="Proteomes" id="UP000568839"/>
    </source>
</evidence>
<dbReference type="PANTHER" id="PTHR36984:SF1">
    <property type="entry name" value="CRISPR-ASSOCIATED ENDORIBONUCLEASE CAS6 1"/>
    <property type="match status" value="1"/>
</dbReference>
<protein>
    <recommendedName>
        <fullName evidence="4">CRISPR-associated endoribonuclease</fullName>
    </recommendedName>
</protein>
<dbReference type="NCBIfam" id="TIGR01877">
    <property type="entry name" value="cas_cas6"/>
    <property type="match status" value="1"/>
</dbReference>
<evidence type="ECO:0000259" key="7">
    <source>
        <dbReference type="Pfam" id="PF01881"/>
    </source>
</evidence>
<proteinExistence type="inferred from homology"/>
<feature type="domain" description="CRISPR associated protein Cas6 C-terminal" evidence="7">
    <location>
        <begin position="123"/>
        <end position="242"/>
    </location>
</feature>
<feature type="active site" description="Proton donor" evidence="6">
    <location>
        <position position="41"/>
    </location>
</feature>
<dbReference type="PANTHER" id="PTHR36984">
    <property type="entry name" value="CRISPR-ASSOCIATED ENDORIBONUCLEASE CAS6 1"/>
    <property type="match status" value="1"/>
</dbReference>
<gene>
    <name evidence="8" type="ORF">HNR44_002961</name>
</gene>
<dbReference type="InterPro" id="IPR045747">
    <property type="entry name" value="CRISPR-assoc_prot_Cas6_N_sf"/>
</dbReference>
<dbReference type="GO" id="GO:0016788">
    <property type="term" value="F:hydrolase activity, acting on ester bonds"/>
    <property type="evidence" value="ECO:0007669"/>
    <property type="project" value="InterPro"/>
</dbReference>
<dbReference type="InterPro" id="IPR010156">
    <property type="entry name" value="CRISPR-assoc_prot_Cas6"/>
</dbReference>
<organism evidence="8 9">
    <name type="scientific">Geomicrobium halophilum</name>
    <dbReference type="NCBI Taxonomy" id="549000"/>
    <lineage>
        <taxon>Bacteria</taxon>
        <taxon>Bacillati</taxon>
        <taxon>Bacillota</taxon>
        <taxon>Bacilli</taxon>
        <taxon>Bacillales</taxon>
        <taxon>Geomicrobium</taxon>
    </lineage>
</organism>
<dbReference type="InterPro" id="IPR049435">
    <property type="entry name" value="Cas_Cas6_C"/>
</dbReference>
<feature type="active site" description="Proton acceptor" evidence="6">
    <location>
        <position position="28"/>
    </location>
</feature>
<accession>A0A841PWS3</accession>
<keyword evidence="8" id="KW-0378">Hydrolase</keyword>
<dbReference type="Pfam" id="PF21350">
    <property type="entry name" value="Cas6_I-A"/>
    <property type="match status" value="1"/>
</dbReference>
<name>A0A841PWS3_9BACL</name>
<evidence type="ECO:0000256" key="6">
    <source>
        <dbReference type="PIRSR" id="PIRSR005054-50"/>
    </source>
</evidence>
<dbReference type="PIRSF" id="PIRSF005054">
    <property type="entry name" value="PF1131"/>
    <property type="match status" value="1"/>
</dbReference>
<comment type="similarity">
    <text evidence="1 4">Belongs to the CRISPR-associated protein Cas6/Cse3/CasE family.</text>
</comment>
<evidence type="ECO:0000256" key="1">
    <source>
        <dbReference type="ARBA" id="ARBA00005937"/>
    </source>
</evidence>
<dbReference type="Pfam" id="PF01881">
    <property type="entry name" value="Cas_Cas6_C"/>
    <property type="match status" value="1"/>
</dbReference>
<keyword evidence="2" id="KW-0694">RNA-binding</keyword>
<dbReference type="CDD" id="cd21140">
    <property type="entry name" value="Cas6_I-like"/>
    <property type="match status" value="1"/>
</dbReference>
<evidence type="ECO:0000313" key="8">
    <source>
        <dbReference type="EMBL" id="MBB6450971.1"/>
    </source>
</evidence>
<sequence length="245" mass="28340">MRLYVQFKLSSPLTLPLNYQQILQGFIYNQIDDETFSRFLHEEGYTDGRRIFKMFTFSRLQGKGKINPKNKTITFEDKVSWEVSSCLPKFIQSLGQSMLMKDFLYISNHPVSVEELQYKTTTVNDKECVIRMVSPITVHSTFEGRASKTTQYYKPWDHAFVHLINENINNKYRAYYGEQLSSRVAIKPIKVNKKDKIVTRFKGFIIEAWNGTYLLQGEPNILTFACTVGIGSKNSQGFGLPEVLN</sequence>
<comment type="function">
    <text evidence="4">CRISPR (clustered regularly interspaced short palindromic repeat), is an adaptive immune system that provides protection against mobile genetic elements (viruses, transposable elements and conjugative plasmids). CRISPR clusters contain sequences complementary to antecedent mobile elements and target invading nucleic acids. CRISPR clusters are transcribed and processed into CRISPR RNA (crRNA).</text>
</comment>
<keyword evidence="3" id="KW-0051">Antiviral defense</keyword>
<dbReference type="GO" id="GO:0003723">
    <property type="term" value="F:RNA binding"/>
    <property type="evidence" value="ECO:0007669"/>
    <property type="project" value="UniProtKB-KW"/>
</dbReference>
<feature type="site" description="Transition state stabilizer" evidence="5">
    <location>
        <position position="53"/>
    </location>
</feature>
<dbReference type="EMBL" id="JACHHJ010000004">
    <property type="protein sequence ID" value="MBB6450971.1"/>
    <property type="molecule type" value="Genomic_DNA"/>
</dbReference>